<reference evidence="7 8" key="1">
    <citation type="journal article" date="2023" name="G3 (Bethesda)">
        <title>A haplotype-resolved chromosome-scale genome for Quercus rubra L. provides insights into the genetics of adaptive traits for red oak species.</title>
        <authorList>
            <person name="Kapoor B."/>
            <person name="Jenkins J."/>
            <person name="Schmutz J."/>
            <person name="Zhebentyayeva T."/>
            <person name="Kuelheim C."/>
            <person name="Coggeshall M."/>
            <person name="Heim C."/>
            <person name="Lasky J.R."/>
            <person name="Leites L."/>
            <person name="Islam-Faridi N."/>
            <person name="Romero-Severson J."/>
            <person name="DeLeo V.L."/>
            <person name="Lucas S.M."/>
            <person name="Lazic D."/>
            <person name="Gailing O."/>
            <person name="Carlson J."/>
            <person name="Staton M."/>
        </authorList>
    </citation>
    <scope>NUCLEOTIDE SEQUENCE [LARGE SCALE GENOMIC DNA]</scope>
    <source>
        <strain evidence="7">Pseudo-F2</strain>
    </source>
</reference>
<sequence>MAADQKPLTVETSNVSSCGGLKGSTFDGVRYPVPRFDGPVFSDEKPRPVTGSKKSMSNVNNLLSSKNQNFQPNSHFMGFHDPILMSGIGAAYGFMNNNYPYKFYGHYGNIARYGMGFGYNSFDMQTYRRGYLAADPKYKHRGRVNGYVGYANDVDCLNELKKGPRGGKGFKNQNESVATVLAEGQNLPSIEINGEEKDKISEMPDQEQFNREDFPGDCTDAKFFIIKSYSEDDVHKSIKYNVWASTPNGNKKLQAAYQGAGCPVFLLFSVNTSGQFVGLAEMVGPVDFDKNVEYWQQDKWKGCFPVKWHIVKDIPNSLLKHIALENNDNKPVTNSRDTQEVKLEQGLKMIAIFKEHPSKTSILDDFGFYEDRQKKIQEMKTKQKKFLIKEWEGKPTDQEKEGANGELKAQVQLEVTSDLIKKPIPNAQTDEDLQLSENISIEKSGDAPKDVKPVVSENRTAANEVANGC</sequence>
<dbReference type="Pfam" id="PF04146">
    <property type="entry name" value="YTH"/>
    <property type="match status" value="1"/>
</dbReference>
<evidence type="ECO:0000256" key="4">
    <source>
        <dbReference type="RuleBase" id="RU369095"/>
    </source>
</evidence>
<dbReference type="Proteomes" id="UP001324115">
    <property type="component" value="Unassembled WGS sequence"/>
</dbReference>
<feature type="compositionally biased region" description="Basic and acidic residues" evidence="5">
    <location>
        <begin position="443"/>
        <end position="452"/>
    </location>
</feature>
<keyword evidence="2" id="KW-0963">Cytoplasm</keyword>
<dbReference type="EMBL" id="JAXUIC010000001">
    <property type="protein sequence ID" value="KAK4607958.1"/>
    <property type="molecule type" value="Genomic_DNA"/>
</dbReference>
<dbReference type="InterPro" id="IPR045168">
    <property type="entry name" value="YTH_prot"/>
</dbReference>
<dbReference type="FunFam" id="3.10.590.10:FF:000001">
    <property type="entry name" value="YTH domain family 1, isoform CRA_a"/>
    <property type="match status" value="1"/>
</dbReference>
<dbReference type="GO" id="GO:0003729">
    <property type="term" value="F:mRNA binding"/>
    <property type="evidence" value="ECO:0007669"/>
    <property type="project" value="UniProtKB-UniRule"/>
</dbReference>
<accession>A0AAN7J7I3</accession>
<evidence type="ECO:0000256" key="3">
    <source>
        <dbReference type="ARBA" id="ARBA00022884"/>
    </source>
</evidence>
<feature type="domain" description="YTH" evidence="6">
    <location>
        <begin position="221"/>
        <end position="353"/>
    </location>
</feature>
<evidence type="ECO:0000256" key="2">
    <source>
        <dbReference type="ARBA" id="ARBA00022490"/>
    </source>
</evidence>
<evidence type="ECO:0000313" key="7">
    <source>
        <dbReference type="EMBL" id="KAK4607958.1"/>
    </source>
</evidence>
<proteinExistence type="inferred from homology"/>
<comment type="subcellular location">
    <subcellularLocation>
        <location evidence="1">Cytoplasm</location>
    </subcellularLocation>
</comment>
<comment type="function">
    <text evidence="4">Specifically recognizes and binds N6-methyladenosine (m6A)-containing RNAs, and regulates mRNA stability. M6A is a modification present at internal sites of mRNAs and some non-coding RNAs and plays a role in mRNA stability and processing.</text>
</comment>
<feature type="region of interest" description="Disordered" evidence="5">
    <location>
        <begin position="422"/>
        <end position="469"/>
    </location>
</feature>
<dbReference type="InterPro" id="IPR007275">
    <property type="entry name" value="YTH_domain"/>
</dbReference>
<dbReference type="PROSITE" id="PS50882">
    <property type="entry name" value="YTH"/>
    <property type="match status" value="1"/>
</dbReference>
<evidence type="ECO:0000256" key="1">
    <source>
        <dbReference type="ARBA" id="ARBA00004496"/>
    </source>
</evidence>
<dbReference type="AlphaFoldDB" id="A0AAN7J7I3"/>
<protein>
    <recommendedName>
        <fullName evidence="4">YTH domain-containing family protein</fullName>
    </recommendedName>
</protein>
<comment type="caution">
    <text evidence="7">The sequence shown here is derived from an EMBL/GenBank/DDBJ whole genome shotgun (WGS) entry which is preliminary data.</text>
</comment>
<dbReference type="CDD" id="cd21134">
    <property type="entry name" value="YTH"/>
    <property type="match status" value="1"/>
</dbReference>
<keyword evidence="3 4" id="KW-0694">RNA-binding</keyword>
<dbReference type="Gene3D" id="3.10.590.10">
    <property type="entry name" value="ph1033 like domains"/>
    <property type="match status" value="1"/>
</dbReference>
<dbReference type="GO" id="GO:0005737">
    <property type="term" value="C:cytoplasm"/>
    <property type="evidence" value="ECO:0007669"/>
    <property type="project" value="UniProtKB-SubCell"/>
</dbReference>
<organism evidence="7 8">
    <name type="scientific">Quercus rubra</name>
    <name type="common">Northern red oak</name>
    <name type="synonym">Quercus borealis</name>
    <dbReference type="NCBI Taxonomy" id="3512"/>
    <lineage>
        <taxon>Eukaryota</taxon>
        <taxon>Viridiplantae</taxon>
        <taxon>Streptophyta</taxon>
        <taxon>Embryophyta</taxon>
        <taxon>Tracheophyta</taxon>
        <taxon>Spermatophyta</taxon>
        <taxon>Magnoliopsida</taxon>
        <taxon>eudicotyledons</taxon>
        <taxon>Gunneridae</taxon>
        <taxon>Pentapetalae</taxon>
        <taxon>rosids</taxon>
        <taxon>fabids</taxon>
        <taxon>Fagales</taxon>
        <taxon>Fagaceae</taxon>
        <taxon>Quercus</taxon>
    </lineage>
</organism>
<dbReference type="PANTHER" id="PTHR12357:SF99">
    <property type="entry name" value="YTH DOMAIN-CONTAINING PROTEIN ECT2-RELATED"/>
    <property type="match status" value="1"/>
</dbReference>
<dbReference type="PANTHER" id="PTHR12357">
    <property type="entry name" value="YTH YT521-B HOMOLOGY DOMAIN-CONTAINING"/>
    <property type="match status" value="1"/>
</dbReference>
<evidence type="ECO:0000313" key="8">
    <source>
        <dbReference type="Proteomes" id="UP001324115"/>
    </source>
</evidence>
<dbReference type="GO" id="GO:0061157">
    <property type="term" value="P:mRNA destabilization"/>
    <property type="evidence" value="ECO:0007669"/>
    <property type="project" value="TreeGrafter"/>
</dbReference>
<gene>
    <name evidence="7" type="ORF">RGQ29_001683</name>
</gene>
<dbReference type="GO" id="GO:1990247">
    <property type="term" value="F:N6-methyladenosine-containing RNA reader activity"/>
    <property type="evidence" value="ECO:0007669"/>
    <property type="project" value="UniProtKB-UniRule"/>
</dbReference>
<evidence type="ECO:0000256" key="5">
    <source>
        <dbReference type="SAM" id="MobiDB-lite"/>
    </source>
</evidence>
<evidence type="ECO:0000259" key="6">
    <source>
        <dbReference type="PROSITE" id="PS50882"/>
    </source>
</evidence>
<name>A0AAN7J7I3_QUERU</name>
<comment type="similarity">
    <text evidence="4">Belongs to the YTHDF family.</text>
</comment>
<keyword evidence="8" id="KW-1185">Reference proteome</keyword>